<accession>A0A1S3IU29</accession>
<dbReference type="Gene3D" id="2.60.40.150">
    <property type="entry name" value="C2 domain"/>
    <property type="match status" value="2"/>
</dbReference>
<proteinExistence type="predicted"/>
<evidence type="ECO:0000313" key="6">
    <source>
        <dbReference type="RefSeq" id="XP_013401578.1"/>
    </source>
</evidence>
<dbReference type="OMA" id="HGRLWYS"/>
<dbReference type="GO" id="GO:0005509">
    <property type="term" value="F:calcium ion binding"/>
    <property type="evidence" value="ECO:0007669"/>
    <property type="project" value="TreeGrafter"/>
</dbReference>
<dbReference type="SMART" id="SM00239">
    <property type="entry name" value="C2"/>
    <property type="match status" value="2"/>
</dbReference>
<dbReference type="FunFam" id="2.60.40.150:FF:000237">
    <property type="entry name" value="Synaptotagmin 15"/>
    <property type="match status" value="1"/>
</dbReference>
<dbReference type="GO" id="GO:0005886">
    <property type="term" value="C:plasma membrane"/>
    <property type="evidence" value="ECO:0007669"/>
    <property type="project" value="TreeGrafter"/>
</dbReference>
<dbReference type="RefSeq" id="XP_013401578.1">
    <property type="nucleotide sequence ID" value="XM_013546124.1"/>
</dbReference>
<evidence type="ECO:0000256" key="1">
    <source>
        <dbReference type="ARBA" id="ARBA00022737"/>
    </source>
</evidence>
<feature type="transmembrane region" description="Helical" evidence="3">
    <location>
        <begin position="52"/>
        <end position="75"/>
    </location>
</feature>
<reference evidence="6" key="1">
    <citation type="submission" date="2025-08" db="UniProtKB">
        <authorList>
            <consortium name="RefSeq"/>
        </authorList>
    </citation>
    <scope>IDENTIFICATION</scope>
    <source>
        <tissue evidence="6">Gonads</tissue>
    </source>
</reference>
<dbReference type="CDD" id="cd08390">
    <property type="entry name" value="C2A_Synaptotagmin-15-17"/>
    <property type="match status" value="1"/>
</dbReference>
<feature type="region of interest" description="Disordered" evidence="2">
    <location>
        <begin position="1"/>
        <end position="32"/>
    </location>
</feature>
<dbReference type="InterPro" id="IPR000008">
    <property type="entry name" value="C2_dom"/>
</dbReference>
<dbReference type="InterPro" id="IPR047897">
    <property type="entry name" value="Synaptotagmin-15/17_C2A"/>
</dbReference>
<feature type="domain" description="C2" evidence="4">
    <location>
        <begin position="325"/>
        <end position="462"/>
    </location>
</feature>
<name>A0A1S3IU29_LINAN</name>
<dbReference type="InterPro" id="IPR035892">
    <property type="entry name" value="C2_domain_sf"/>
</dbReference>
<keyword evidence="3" id="KW-1133">Transmembrane helix</keyword>
<organism evidence="5 6">
    <name type="scientific">Lingula anatina</name>
    <name type="common">Brachiopod</name>
    <name type="synonym">Lingula unguis</name>
    <dbReference type="NCBI Taxonomy" id="7574"/>
    <lineage>
        <taxon>Eukaryota</taxon>
        <taxon>Metazoa</taxon>
        <taxon>Spiralia</taxon>
        <taxon>Lophotrochozoa</taxon>
        <taxon>Brachiopoda</taxon>
        <taxon>Linguliformea</taxon>
        <taxon>Lingulata</taxon>
        <taxon>Lingulida</taxon>
        <taxon>Linguloidea</taxon>
        <taxon>Lingulidae</taxon>
        <taxon>Lingula</taxon>
    </lineage>
</organism>
<evidence type="ECO:0000256" key="3">
    <source>
        <dbReference type="SAM" id="Phobius"/>
    </source>
</evidence>
<feature type="domain" description="C2" evidence="4">
    <location>
        <begin position="194"/>
        <end position="314"/>
    </location>
</feature>
<dbReference type="PRINTS" id="PR00360">
    <property type="entry name" value="C2DOMAIN"/>
</dbReference>
<dbReference type="GO" id="GO:0005544">
    <property type="term" value="F:calcium-dependent phospholipid binding"/>
    <property type="evidence" value="ECO:0007669"/>
    <property type="project" value="TreeGrafter"/>
</dbReference>
<dbReference type="PANTHER" id="PTHR10024:SF377">
    <property type="entry name" value="SYNAPTOTAGMIN-15-LIKE ISOFORM X1"/>
    <property type="match status" value="1"/>
</dbReference>
<keyword evidence="1" id="KW-0677">Repeat</keyword>
<dbReference type="PROSITE" id="PS50004">
    <property type="entry name" value="C2"/>
    <property type="match status" value="2"/>
</dbReference>
<evidence type="ECO:0000256" key="2">
    <source>
        <dbReference type="SAM" id="MobiDB-lite"/>
    </source>
</evidence>
<dbReference type="GO" id="GO:0070382">
    <property type="term" value="C:exocytic vesicle"/>
    <property type="evidence" value="ECO:0007669"/>
    <property type="project" value="TreeGrafter"/>
</dbReference>
<dbReference type="GeneID" id="106167363"/>
<dbReference type="Proteomes" id="UP000085678">
    <property type="component" value="Unplaced"/>
</dbReference>
<evidence type="ECO:0000313" key="5">
    <source>
        <dbReference type="Proteomes" id="UP000085678"/>
    </source>
</evidence>
<dbReference type="GO" id="GO:0001786">
    <property type="term" value="F:phosphatidylserine binding"/>
    <property type="evidence" value="ECO:0007669"/>
    <property type="project" value="TreeGrafter"/>
</dbReference>
<dbReference type="GO" id="GO:0000149">
    <property type="term" value="F:SNARE binding"/>
    <property type="evidence" value="ECO:0007669"/>
    <property type="project" value="TreeGrafter"/>
</dbReference>
<dbReference type="InParanoid" id="A0A1S3IU29"/>
<dbReference type="STRING" id="7574.A0A1S3IU29"/>
<dbReference type="GO" id="GO:0030276">
    <property type="term" value="F:clathrin binding"/>
    <property type="evidence" value="ECO:0007669"/>
    <property type="project" value="TreeGrafter"/>
</dbReference>
<dbReference type="GO" id="GO:0017156">
    <property type="term" value="P:calcium-ion regulated exocytosis"/>
    <property type="evidence" value="ECO:0007669"/>
    <property type="project" value="TreeGrafter"/>
</dbReference>
<keyword evidence="5" id="KW-1185">Reference proteome</keyword>
<dbReference type="SUPFAM" id="SSF49562">
    <property type="entry name" value="C2 domain (Calcium/lipid-binding domain, CaLB)"/>
    <property type="match status" value="2"/>
</dbReference>
<protein>
    <submittedName>
        <fullName evidence="6">Synaptotagmin-15</fullName>
    </submittedName>
</protein>
<sequence>MGHIMLRDLSGDGGPPSLKEMSNEAGRTEPPAHAEGTVQQVPAAFDPLAGTWTIALGIGAGALVILFIILLICLYRSKCGNKASKMRGDLTLDDISGYTCIGDYKRRASVAEVSGGPPTRKSSVPVNNQLVRSVTVGSIPDFCLPPEKVQPPSSGTQRKSTTALQFQQGLLSGLQLELYRCSDEDDDYDAPPSPAGRIWFALVYDAAVEQLTVTLNKAKYLPGRAKNAPRDPFVKLYLLPDERTCQQSKVRRKTLSPKFNESFVFQVPADNILERILRLSVYDVDKRRVRHSLGHVLLPLAGMDLTKNGEMIWRDLEPVSQASASLGDLNVSLTYVPNLERIKIVVLRARNLCKLDLDPETGVYVKVQHMVGRKLIKSKKTVAQRGTCDPVYNESYSFAVPGRALDSSNFQFTVMCTAPSRFSQDIEYGRVVVGSFMFAHGEDLLHWQEMIAQPRSAVAKWHALAPP</sequence>
<evidence type="ECO:0000259" key="4">
    <source>
        <dbReference type="PROSITE" id="PS50004"/>
    </source>
</evidence>
<feature type="compositionally biased region" description="Basic and acidic residues" evidence="2">
    <location>
        <begin position="1"/>
        <end position="10"/>
    </location>
</feature>
<dbReference type="PANTHER" id="PTHR10024">
    <property type="entry name" value="SYNAPTOTAGMIN"/>
    <property type="match status" value="1"/>
</dbReference>
<dbReference type="Pfam" id="PF00168">
    <property type="entry name" value="C2"/>
    <property type="match status" value="2"/>
</dbReference>
<keyword evidence="3" id="KW-0472">Membrane</keyword>
<keyword evidence="3" id="KW-0812">Transmembrane</keyword>
<dbReference type="AlphaFoldDB" id="A0A1S3IU29"/>
<gene>
    <name evidence="6" type="primary">LOC106167363</name>
</gene>
<dbReference type="OrthoDB" id="10259057at2759"/>
<dbReference type="KEGG" id="lak:106167363"/>